<proteinExistence type="predicted"/>
<evidence type="ECO:0000256" key="1">
    <source>
        <dbReference type="SAM" id="MobiDB-lite"/>
    </source>
</evidence>
<gene>
    <name evidence="2" type="ORF">GPL26_14320</name>
</gene>
<organism evidence="2 3">
    <name type="scientific">Enterocloster citroniae</name>
    <dbReference type="NCBI Taxonomy" id="358743"/>
    <lineage>
        <taxon>Bacteria</taxon>
        <taxon>Bacillati</taxon>
        <taxon>Bacillota</taxon>
        <taxon>Clostridia</taxon>
        <taxon>Lachnospirales</taxon>
        <taxon>Lachnospiraceae</taxon>
        <taxon>Enterocloster</taxon>
    </lineage>
</organism>
<sequence length="82" mass="8597">MVKKKGRYPVLLLAAGILCTGLLIHTYPPGLGRRSSGSSQGAGGEEKEAEGTVRGTGTANDGLQLLAFYGDGSFQVYTYESQ</sequence>
<feature type="region of interest" description="Disordered" evidence="1">
    <location>
        <begin position="32"/>
        <end position="57"/>
    </location>
</feature>
<dbReference type="AlphaFoldDB" id="A0AA41K6W9"/>
<dbReference type="EMBL" id="WQPS01000014">
    <property type="protein sequence ID" value="MBT9810807.1"/>
    <property type="molecule type" value="Genomic_DNA"/>
</dbReference>
<protein>
    <submittedName>
        <fullName evidence="2">Uncharacterized protein</fullName>
    </submittedName>
</protein>
<name>A0AA41K6W9_9FIRM</name>
<evidence type="ECO:0000313" key="3">
    <source>
        <dbReference type="Proteomes" id="UP000708338"/>
    </source>
</evidence>
<accession>A0AA41K6W9</accession>
<evidence type="ECO:0000313" key="2">
    <source>
        <dbReference type="EMBL" id="MBT9810807.1"/>
    </source>
</evidence>
<reference evidence="2" key="1">
    <citation type="journal article" date="2021" name="Gut Microbes">
        <title>A synthetic consortium of 100 gut commensals modulates the composition and function in a colon model of the microbiome of elderly subjects.</title>
        <authorList>
            <person name="Perez M."/>
            <person name="Ntemiri A."/>
            <person name="Tan H."/>
            <person name="Harris H.M.B."/>
            <person name="Roager H.M."/>
            <person name="Ribiere C."/>
            <person name="O'Toole P.W."/>
        </authorList>
    </citation>
    <scope>NUCLEOTIDE SEQUENCE</scope>
    <source>
        <strain evidence="2">MCC335</strain>
    </source>
</reference>
<dbReference type="Proteomes" id="UP000708338">
    <property type="component" value="Unassembled WGS sequence"/>
</dbReference>
<dbReference type="RefSeq" id="WP_117450126.1">
    <property type="nucleotide sequence ID" value="NZ_CABJDD010000001.1"/>
</dbReference>
<comment type="caution">
    <text evidence="2">The sequence shown here is derived from an EMBL/GenBank/DDBJ whole genome shotgun (WGS) entry which is preliminary data.</text>
</comment>